<evidence type="ECO:0000313" key="3">
    <source>
        <dbReference type="EMBL" id="CAD2219309.1"/>
    </source>
</evidence>
<dbReference type="GO" id="GO:0006283">
    <property type="term" value="P:transcription-coupled nucleotide-excision repair"/>
    <property type="evidence" value="ECO:0007669"/>
    <property type="project" value="TreeGrafter"/>
</dbReference>
<organism evidence="3 4">
    <name type="scientific">Angomonas deanei</name>
    <dbReference type="NCBI Taxonomy" id="59799"/>
    <lineage>
        <taxon>Eukaryota</taxon>
        <taxon>Discoba</taxon>
        <taxon>Euglenozoa</taxon>
        <taxon>Kinetoplastea</taxon>
        <taxon>Metakinetoplastina</taxon>
        <taxon>Trypanosomatida</taxon>
        <taxon>Trypanosomatidae</taxon>
        <taxon>Strigomonadinae</taxon>
        <taxon>Angomonas</taxon>
    </lineage>
</organism>
<dbReference type="InterPro" id="IPR014001">
    <property type="entry name" value="Helicase_ATP-bd"/>
</dbReference>
<evidence type="ECO:0000256" key="1">
    <source>
        <dbReference type="SAM" id="MobiDB-lite"/>
    </source>
</evidence>
<gene>
    <name evidence="3" type="ORF">ADEAN_000681400</name>
</gene>
<dbReference type="InterPro" id="IPR038718">
    <property type="entry name" value="SNF2-like_sf"/>
</dbReference>
<evidence type="ECO:0000313" key="4">
    <source>
        <dbReference type="Proteomes" id="UP000515908"/>
    </source>
</evidence>
<dbReference type="GO" id="GO:0008094">
    <property type="term" value="F:ATP-dependent activity, acting on DNA"/>
    <property type="evidence" value="ECO:0007669"/>
    <property type="project" value="TreeGrafter"/>
</dbReference>
<dbReference type="PANTHER" id="PTHR45629">
    <property type="entry name" value="SNF2/RAD54 FAMILY MEMBER"/>
    <property type="match status" value="1"/>
</dbReference>
<reference evidence="3 4" key="1">
    <citation type="submission" date="2020-08" db="EMBL/GenBank/DDBJ databases">
        <authorList>
            <person name="Newling K."/>
            <person name="Davey J."/>
            <person name="Forrester S."/>
        </authorList>
    </citation>
    <scope>NUCLEOTIDE SEQUENCE [LARGE SCALE GENOMIC DNA]</scope>
    <source>
        <strain evidence="4">Crithidia deanei Carvalho (ATCC PRA-265)</strain>
    </source>
</reference>
<dbReference type="EMBL" id="LR877157">
    <property type="protein sequence ID" value="CAD2219309.1"/>
    <property type="molecule type" value="Genomic_DNA"/>
</dbReference>
<dbReference type="AlphaFoldDB" id="A0A7G2CIR2"/>
<dbReference type="PROSITE" id="PS51192">
    <property type="entry name" value="HELICASE_ATP_BIND_1"/>
    <property type="match status" value="1"/>
</dbReference>
<keyword evidence="4" id="KW-1185">Reference proteome</keyword>
<dbReference type="VEuPathDB" id="TriTrypDB:ADEAN_000681400"/>
<dbReference type="Pfam" id="PF00176">
    <property type="entry name" value="SNF2-rel_dom"/>
    <property type="match status" value="1"/>
</dbReference>
<dbReference type="Proteomes" id="UP000515908">
    <property type="component" value="Chromosome 13"/>
</dbReference>
<sequence length="456" mass="51869">MKKSARHFCYVSLKSINRQETPSKKRSRREADSESSDDSDDDEEYKLLSQKIKELHLDDPPRLHEHNEVVFRHHHQVFTLDKSIFDKLLPYQVEGLRWLLHAHCNRKGVILADEMGLGKTIQVAALLNALFVSHAMKGPTLIVVPMTLLKNWVGELHRWCPLLRVVIVHESNNKENTPEFKKKLLREVSGQPNTVVLLTYAALRGPLLADLHKVGFFIVVLDEGHQISNSDAATTQASKTFPTPHKIILSGTPVQNSLRELWCLFDFINPGILGDTLSRFIEEFEEPITASRNNNATPLELATAVACAKQLHDRIAPYLLRRMKRHVNIHLPEKKERVVRVPLSDEQLKAYAGLLASPEVQSLLSEGYYRPMLSGRLNRDGRDASGSLHSAGRSFQAWAGSGEKNGKFGAASRWRFESFRLIHQLRQICNHTDIYNLRKGILDGEDEDESYQTFSR</sequence>
<dbReference type="SMART" id="SM00487">
    <property type="entry name" value="DEXDc"/>
    <property type="match status" value="1"/>
</dbReference>
<name>A0A7G2CIR2_9TRYP</name>
<dbReference type="Gene3D" id="3.40.50.10810">
    <property type="entry name" value="Tandem AAA-ATPase domain"/>
    <property type="match status" value="1"/>
</dbReference>
<feature type="compositionally biased region" description="Acidic residues" evidence="1">
    <location>
        <begin position="33"/>
        <end position="44"/>
    </location>
</feature>
<protein>
    <submittedName>
        <fullName evidence="3">Type III restriction enzyme, res subunit/SNF2 family N-terminal domain containing protein, putative</fullName>
    </submittedName>
</protein>
<dbReference type="PANTHER" id="PTHR45629:SF7">
    <property type="entry name" value="DNA EXCISION REPAIR PROTEIN ERCC-6-RELATED"/>
    <property type="match status" value="1"/>
</dbReference>
<proteinExistence type="predicted"/>
<dbReference type="InterPro" id="IPR027417">
    <property type="entry name" value="P-loop_NTPase"/>
</dbReference>
<dbReference type="InterPro" id="IPR000330">
    <property type="entry name" value="SNF2_N"/>
</dbReference>
<feature type="domain" description="Helicase ATP-binding" evidence="2">
    <location>
        <begin position="100"/>
        <end position="271"/>
    </location>
</feature>
<dbReference type="SUPFAM" id="SSF52540">
    <property type="entry name" value="P-loop containing nucleoside triphosphate hydrolases"/>
    <property type="match status" value="1"/>
</dbReference>
<dbReference type="OrthoDB" id="413460at2759"/>
<dbReference type="GO" id="GO:0005634">
    <property type="term" value="C:nucleus"/>
    <property type="evidence" value="ECO:0007669"/>
    <property type="project" value="TreeGrafter"/>
</dbReference>
<feature type="region of interest" description="Disordered" evidence="1">
    <location>
        <begin position="16"/>
        <end position="44"/>
    </location>
</feature>
<accession>A0A7G2CIR2</accession>
<dbReference type="InterPro" id="IPR050496">
    <property type="entry name" value="SNF2_RAD54_helicase_repair"/>
</dbReference>
<evidence type="ECO:0000259" key="2">
    <source>
        <dbReference type="PROSITE" id="PS51192"/>
    </source>
</evidence>
<dbReference type="GO" id="GO:0005524">
    <property type="term" value="F:ATP binding"/>
    <property type="evidence" value="ECO:0007669"/>
    <property type="project" value="InterPro"/>
</dbReference>